<evidence type="ECO:0000256" key="11">
    <source>
        <dbReference type="ARBA" id="ARBA00023054"/>
    </source>
</evidence>
<evidence type="ECO:0000256" key="1">
    <source>
        <dbReference type="ARBA" id="ARBA00004328"/>
    </source>
</evidence>
<evidence type="ECO:0000256" key="14">
    <source>
        <dbReference type="ARBA" id="ARBA00023200"/>
    </source>
</evidence>
<keyword evidence="11" id="KW-0175">Coiled coil</keyword>
<evidence type="ECO:0000256" key="3">
    <source>
        <dbReference type="ARBA" id="ARBA00007687"/>
    </source>
</evidence>
<evidence type="ECO:0000256" key="8">
    <source>
        <dbReference type="ARBA" id="ARBA00022812"/>
    </source>
</evidence>
<dbReference type="GO" id="GO:0044220">
    <property type="term" value="C:host cell perinuclear region of cytoplasm"/>
    <property type="evidence" value="ECO:0007669"/>
    <property type="project" value="UniProtKB-SubCell"/>
</dbReference>
<dbReference type="RefSeq" id="YP_009361846.1">
    <property type="nucleotide sequence ID" value="NC_034400.1"/>
</dbReference>
<feature type="region of interest" description="Disordered" evidence="17">
    <location>
        <begin position="70"/>
        <end position="92"/>
    </location>
</feature>
<keyword evidence="14" id="KW-1035">Host cytoplasm</keyword>
<protein>
    <recommendedName>
        <fullName evidence="4">Nucleoprotein</fullName>
    </recommendedName>
    <alternativeName>
        <fullName evidence="15">Nucleocapsid protein</fullName>
    </alternativeName>
</protein>
<comment type="similarity">
    <text evidence="3">Belongs to the hantavirus nucleocapsid protein family.</text>
</comment>
<dbReference type="GeneID" id="32305856"/>
<keyword evidence="12 18" id="KW-0543">Viral nucleoprotein</keyword>
<reference evidence="18 19" key="1">
    <citation type="journal article" date="2016" name="Infect. Genet. Evol.">
        <title>Molecular phylogeny of a genetically divergent hantavirus harbored by the Geoffroy's rousette (Rousettus amplexicaudatus), a frugivorous bat species in the Philippines.</title>
        <authorList>
            <person name="Arai S."/>
            <person name="Taniguchi S."/>
            <person name="Aoki K."/>
            <person name="Yoshikawa Y."/>
            <person name="Kyuwa S."/>
            <person name="Tanaka-Taya K."/>
            <person name="Masangkay J.S."/>
            <person name="Omatsu T."/>
            <person name="Puentespina R.Jr."/>
            <person name="Watanabe S."/>
            <person name="Alviola P."/>
            <person name="Alvarez J."/>
            <person name="Eres E."/>
            <person name="Cosico E."/>
            <person name="Quibod M.N.R.M."/>
            <person name="Morikawa S."/>
            <person name="Yanagihara R."/>
            <person name="Oishi K."/>
        </authorList>
    </citation>
    <scope>NUCLEOTIDE SEQUENCE [LARGE SCALE GENOMIC DNA]</scope>
</reference>
<evidence type="ECO:0000256" key="2">
    <source>
        <dbReference type="ARBA" id="ARBA00004407"/>
    </source>
</evidence>
<evidence type="ECO:0000256" key="17">
    <source>
        <dbReference type="SAM" id="MobiDB-lite"/>
    </source>
</evidence>
<dbReference type="InterPro" id="IPR002214">
    <property type="entry name" value="Hanta_nucleocap"/>
</dbReference>
<evidence type="ECO:0000256" key="16">
    <source>
        <dbReference type="ARBA" id="ARBA00033737"/>
    </source>
</evidence>
<dbReference type="Pfam" id="PF00846">
    <property type="entry name" value="Hanta_nucleocap"/>
    <property type="match status" value="1"/>
</dbReference>
<dbReference type="GO" id="GO:0004519">
    <property type="term" value="F:endonuclease activity"/>
    <property type="evidence" value="ECO:0007669"/>
    <property type="project" value="UniProtKB-KW"/>
</dbReference>
<dbReference type="GO" id="GO:0019013">
    <property type="term" value="C:viral nucleocapsid"/>
    <property type="evidence" value="ECO:0007669"/>
    <property type="project" value="UniProtKB-KW"/>
</dbReference>
<evidence type="ECO:0000256" key="10">
    <source>
        <dbReference type="ARBA" id="ARBA00022884"/>
    </source>
</evidence>
<evidence type="ECO:0000256" key="5">
    <source>
        <dbReference type="ARBA" id="ARBA00022722"/>
    </source>
</evidence>
<organism evidence="18 19">
    <name type="scientific">Quezon virus</name>
    <dbReference type="NCBI Taxonomy" id="1841195"/>
    <lineage>
        <taxon>Viruses</taxon>
        <taxon>Riboviria</taxon>
        <taxon>Orthornavirae</taxon>
        <taxon>Negarnaviricota</taxon>
        <taxon>Polyploviricotina</taxon>
        <taxon>Bunyaviricetes</taxon>
        <taxon>Elliovirales</taxon>
        <taxon>Hantaviridae</taxon>
        <taxon>Mammantavirinae</taxon>
        <taxon>Mobatvirus</taxon>
        <taxon>Mobatvirus quezonense</taxon>
    </lineage>
</organism>
<dbReference type="GO" id="GO:0003723">
    <property type="term" value="F:RNA binding"/>
    <property type="evidence" value="ECO:0007669"/>
    <property type="project" value="UniProtKB-KW"/>
</dbReference>
<keyword evidence="8" id="KW-1040">Host Golgi apparatus</keyword>
<dbReference type="GO" id="GO:0016787">
    <property type="term" value="F:hydrolase activity"/>
    <property type="evidence" value="ECO:0007669"/>
    <property type="project" value="UniProtKB-KW"/>
</dbReference>
<keyword evidence="19" id="KW-1185">Reference proteome</keyword>
<evidence type="ECO:0000256" key="6">
    <source>
        <dbReference type="ARBA" id="ARBA00022759"/>
    </source>
</evidence>
<sequence length="429" mass="48445">MASVKELEEEQQRIERELSIAQAKLTDAKSKITESDKPDDLDIKMFNERAETVSNLRQRLEETKRMIAEDIKKSVNQKPQKKGTDLDDDEHLTERSSLRYGNVIDLNDTDIDEPSGSSADWISIVGYLLSFSLVIILKALYMLTTRGRQTIKENKGNRIRFKDDSSFTEKGGVKIPKHLYVSLPTGQSSMKADEITPGRYKTAVCGLYPAEAKARKLVSPVMGVIGFNALVDKWEDTVSEMMLEPCQFIEGNLMSQPEDLTNAAYFAKREEDLRGVRSPDMVQLYDLAKSAGCKLVNDITEPHAPWVFACAPDRCPPTALYVAGLAELGAFFSILQDMRNTIMASKLVGTAEEKLKRKSSFYQSYLRRTQSMGIQLDQRIIVIFMLSWGKMMTDHFHLGDDMDADLRKVCQSLIDEKVKQISNQDALKL</sequence>
<keyword evidence="6" id="KW-0255">Endonuclease</keyword>
<keyword evidence="10" id="KW-0694">RNA-binding</keyword>
<proteinExistence type="inferred from homology"/>
<evidence type="ECO:0000256" key="9">
    <source>
        <dbReference type="ARBA" id="ARBA00022844"/>
    </source>
</evidence>
<evidence type="ECO:0000256" key="15">
    <source>
        <dbReference type="ARBA" id="ARBA00033344"/>
    </source>
</evidence>
<evidence type="ECO:0000256" key="12">
    <source>
        <dbReference type="ARBA" id="ARBA00023086"/>
    </source>
</evidence>
<accession>A0A1B0WVF3</accession>
<dbReference type="GO" id="GO:0044177">
    <property type="term" value="C:host cell Golgi apparatus"/>
    <property type="evidence" value="ECO:0007669"/>
    <property type="project" value="UniProtKB-SubCell"/>
</dbReference>
<comment type="subcellular location">
    <subcellularLocation>
        <location evidence="16">Host Golgi apparatus</location>
        <location evidence="16">Host cis-Golgi network</location>
    </subcellularLocation>
    <subcellularLocation>
        <location evidence="2">Host cytoplasm</location>
        <location evidence="2">Host perinuclear region</location>
    </subcellularLocation>
    <subcellularLocation>
        <location evidence="1">Virion</location>
    </subcellularLocation>
</comment>
<dbReference type="Proteomes" id="UP000204219">
    <property type="component" value="Genome"/>
</dbReference>
<dbReference type="Gene3D" id="1.20.58.90">
    <property type="match status" value="1"/>
</dbReference>
<name>A0A1B0WVF3_9VIRU</name>
<keyword evidence="5" id="KW-0540">Nuclease</keyword>
<keyword evidence="9" id="KW-0946">Virion</keyword>
<evidence type="ECO:0000313" key="18">
    <source>
        <dbReference type="EMBL" id="AND78463.1"/>
    </source>
</evidence>
<keyword evidence="13" id="KW-0143">Chaperone</keyword>
<keyword evidence="7" id="KW-0378">Hydrolase</keyword>
<dbReference type="EMBL" id="KU950713">
    <property type="protein sequence ID" value="AND78463.1"/>
    <property type="molecule type" value="Viral_cRNA"/>
</dbReference>
<dbReference type="KEGG" id="vg:32305856"/>
<evidence type="ECO:0000256" key="13">
    <source>
        <dbReference type="ARBA" id="ARBA00023186"/>
    </source>
</evidence>
<evidence type="ECO:0000313" key="19">
    <source>
        <dbReference type="Proteomes" id="UP000204219"/>
    </source>
</evidence>
<dbReference type="OrthoDB" id="2640at10239"/>
<evidence type="ECO:0000256" key="4">
    <source>
        <dbReference type="ARBA" id="ARBA00014389"/>
    </source>
</evidence>
<evidence type="ECO:0000256" key="7">
    <source>
        <dbReference type="ARBA" id="ARBA00022801"/>
    </source>
</evidence>